<dbReference type="EMBL" id="CAUEEQ010005446">
    <property type="protein sequence ID" value="CAJ0928865.1"/>
    <property type="molecule type" value="Genomic_DNA"/>
</dbReference>
<keyword evidence="9" id="KW-0472">Membrane</keyword>
<evidence type="ECO:0000313" key="12">
    <source>
        <dbReference type="EMBL" id="CAJ0928865.1"/>
    </source>
</evidence>
<evidence type="ECO:0000256" key="5">
    <source>
        <dbReference type="ARBA" id="ARBA00022824"/>
    </source>
</evidence>
<evidence type="ECO:0000256" key="1">
    <source>
        <dbReference type="ARBA" id="ARBA00004477"/>
    </source>
</evidence>
<comment type="function">
    <text evidence="10">Mediator of sterol homeostasis involved in sterol uptake, trafficking and distribution into membranes.</text>
</comment>
<accession>A0ABN9L165</accession>
<evidence type="ECO:0000256" key="6">
    <source>
        <dbReference type="ARBA" id="ARBA00022989"/>
    </source>
</evidence>
<sequence length="393" mass="44400">MWEKFQGAEYFPKGRMNAHSDIMGVNQKSVYRCIECNKESTELYRDYKHGVLKITICLFRHSWMPGAGKVTHTHARELTARLLGSPECAGAGVISRKYKATKRQCSTNFTMSEKEQPTEEILQSPQKKHQQHQRQQQRQQQDASSQRRSSGSQRSRGSDGSGRQTAVQIEDTAPRPEPVAHKLEVAIVSVVLLEETSCQKPVDKYIEYDPVIILINAMLCKVQAYRHILFNTAINIHGKLCIFCLLCEAYTRWRQLPGSSNHQTQKTLSDMQKNGISTSKQAAFLLGIFIVLFLARPKTLKSHSEFAFLLKALLLSSYGKLLLIPAVIWEHDYTPLCFRLITLFVLTSNTQAIRVTLNVSRALSLIAIACGLLLENSFIHSVDCILNVHTPTI</sequence>
<keyword evidence="6" id="KW-1133">Transmembrane helix</keyword>
<evidence type="ECO:0000256" key="8">
    <source>
        <dbReference type="ARBA" id="ARBA00023098"/>
    </source>
</evidence>
<evidence type="ECO:0000256" key="10">
    <source>
        <dbReference type="RuleBase" id="RU368065"/>
    </source>
</evidence>
<comment type="subcellular location">
    <subcellularLocation>
        <location evidence="1 10">Endoplasmic reticulum membrane</location>
        <topology evidence="1 10">Multi-pass membrane protein</topology>
    </subcellularLocation>
</comment>
<keyword evidence="13" id="KW-1185">Reference proteome</keyword>
<comment type="similarity">
    <text evidence="2 10">Belongs to the ARV1 family.</text>
</comment>
<name>A0ABN9L165_9NEOB</name>
<evidence type="ECO:0000256" key="7">
    <source>
        <dbReference type="ARBA" id="ARBA00023055"/>
    </source>
</evidence>
<feature type="region of interest" description="Disordered" evidence="11">
    <location>
        <begin position="108"/>
        <end position="166"/>
    </location>
</feature>
<keyword evidence="5 10" id="KW-0256">Endoplasmic reticulum</keyword>
<evidence type="ECO:0000313" key="13">
    <source>
        <dbReference type="Proteomes" id="UP001176940"/>
    </source>
</evidence>
<gene>
    <name evidence="12" type="ORF">RIMI_LOCUS3586854</name>
</gene>
<keyword evidence="7 10" id="KW-0445">Lipid transport</keyword>
<dbReference type="Pfam" id="PF04161">
    <property type="entry name" value="Arv1"/>
    <property type="match status" value="2"/>
</dbReference>
<protein>
    <recommendedName>
        <fullName evidence="10">Protein ARV</fullName>
    </recommendedName>
</protein>
<dbReference type="PANTHER" id="PTHR14467">
    <property type="entry name" value="ARV1"/>
    <property type="match status" value="1"/>
</dbReference>
<keyword evidence="8 10" id="KW-0443">Lipid metabolism</keyword>
<dbReference type="InterPro" id="IPR007290">
    <property type="entry name" value="Arv1"/>
</dbReference>
<dbReference type="PANTHER" id="PTHR14467:SF0">
    <property type="entry name" value="PROTEIN ARV1"/>
    <property type="match status" value="1"/>
</dbReference>
<evidence type="ECO:0000256" key="2">
    <source>
        <dbReference type="ARBA" id="ARBA00009187"/>
    </source>
</evidence>
<keyword evidence="3 10" id="KW-0813">Transport</keyword>
<dbReference type="Proteomes" id="UP001176940">
    <property type="component" value="Unassembled WGS sequence"/>
</dbReference>
<evidence type="ECO:0000256" key="9">
    <source>
        <dbReference type="ARBA" id="ARBA00023136"/>
    </source>
</evidence>
<keyword evidence="4" id="KW-0812">Transmembrane</keyword>
<reference evidence="12" key="1">
    <citation type="submission" date="2023-07" db="EMBL/GenBank/DDBJ databases">
        <authorList>
            <person name="Stuckert A."/>
        </authorList>
    </citation>
    <scope>NUCLEOTIDE SEQUENCE</scope>
</reference>
<evidence type="ECO:0000256" key="3">
    <source>
        <dbReference type="ARBA" id="ARBA00022448"/>
    </source>
</evidence>
<feature type="compositionally biased region" description="Low complexity" evidence="11">
    <location>
        <begin position="133"/>
        <end position="155"/>
    </location>
</feature>
<comment type="caution">
    <text evidence="12">The sequence shown here is derived from an EMBL/GenBank/DDBJ whole genome shotgun (WGS) entry which is preliminary data.</text>
</comment>
<organism evidence="12 13">
    <name type="scientific">Ranitomeya imitator</name>
    <name type="common">mimic poison frog</name>
    <dbReference type="NCBI Taxonomy" id="111125"/>
    <lineage>
        <taxon>Eukaryota</taxon>
        <taxon>Metazoa</taxon>
        <taxon>Chordata</taxon>
        <taxon>Craniata</taxon>
        <taxon>Vertebrata</taxon>
        <taxon>Euteleostomi</taxon>
        <taxon>Amphibia</taxon>
        <taxon>Batrachia</taxon>
        <taxon>Anura</taxon>
        <taxon>Neobatrachia</taxon>
        <taxon>Hyloidea</taxon>
        <taxon>Dendrobatidae</taxon>
        <taxon>Dendrobatinae</taxon>
        <taxon>Ranitomeya</taxon>
    </lineage>
</organism>
<proteinExistence type="inferred from homology"/>
<evidence type="ECO:0000256" key="4">
    <source>
        <dbReference type="ARBA" id="ARBA00022692"/>
    </source>
</evidence>
<evidence type="ECO:0000256" key="11">
    <source>
        <dbReference type="SAM" id="MobiDB-lite"/>
    </source>
</evidence>